<evidence type="ECO:0000256" key="3">
    <source>
        <dbReference type="SAM" id="MobiDB-lite"/>
    </source>
</evidence>
<dbReference type="SMART" id="SM01394">
    <property type="entry name" value="S_100"/>
    <property type="match status" value="1"/>
</dbReference>
<feature type="compositionally biased region" description="Basic and acidic residues" evidence="3">
    <location>
        <begin position="429"/>
        <end position="441"/>
    </location>
</feature>
<dbReference type="GO" id="GO:0005509">
    <property type="term" value="F:calcium ion binding"/>
    <property type="evidence" value="ECO:0007669"/>
    <property type="project" value="InterPro"/>
</dbReference>
<keyword evidence="2" id="KW-0106">Calcium</keyword>
<dbReference type="PANTHER" id="PTHR47612:SF1">
    <property type="entry name" value="TRICHOHYALIN-LIKE PROTEIN 1"/>
    <property type="match status" value="1"/>
</dbReference>
<accession>A0A8B7QA51</accession>
<evidence type="ECO:0000256" key="1">
    <source>
        <dbReference type="ARBA" id="ARBA00022723"/>
    </source>
</evidence>
<feature type="compositionally biased region" description="Low complexity" evidence="3">
    <location>
        <begin position="458"/>
        <end position="476"/>
    </location>
</feature>
<dbReference type="InterPro" id="IPR042937">
    <property type="entry name" value="TCHHL1"/>
</dbReference>
<feature type="compositionally biased region" description="Low complexity" evidence="3">
    <location>
        <begin position="807"/>
        <end position="818"/>
    </location>
</feature>
<dbReference type="CDD" id="cd00213">
    <property type="entry name" value="S-100"/>
    <property type="match status" value="1"/>
</dbReference>
<feature type="compositionally biased region" description="Basic and acidic residues" evidence="3">
    <location>
        <begin position="145"/>
        <end position="174"/>
    </location>
</feature>
<feature type="compositionally biased region" description="Polar residues" evidence="3">
    <location>
        <begin position="530"/>
        <end position="543"/>
    </location>
</feature>
<feature type="compositionally biased region" description="Polar residues" evidence="3">
    <location>
        <begin position="373"/>
        <end position="386"/>
    </location>
</feature>
<feature type="compositionally biased region" description="Basic and acidic residues" evidence="3">
    <location>
        <begin position="387"/>
        <end position="420"/>
    </location>
</feature>
<feature type="compositionally biased region" description="Basic and acidic residues" evidence="3">
    <location>
        <begin position="679"/>
        <end position="696"/>
    </location>
</feature>
<feature type="compositionally biased region" description="Basic and acidic residues" evidence="3">
    <location>
        <begin position="320"/>
        <end position="372"/>
    </location>
</feature>
<evidence type="ECO:0000256" key="2">
    <source>
        <dbReference type="ARBA" id="ARBA00022837"/>
    </source>
</evidence>
<dbReference type="InterPro" id="IPR018247">
    <property type="entry name" value="EF_Hand_1_Ca_BS"/>
</dbReference>
<evidence type="ECO:0000313" key="6">
    <source>
        <dbReference type="RefSeq" id="XP_019484498.1"/>
    </source>
</evidence>
<feature type="compositionally biased region" description="Basic and acidic residues" evidence="3">
    <location>
        <begin position="767"/>
        <end position="779"/>
    </location>
</feature>
<gene>
    <name evidence="6" type="primary">TCHHL1</name>
</gene>
<feature type="domain" description="EF-hand" evidence="4">
    <location>
        <begin position="48"/>
        <end position="83"/>
    </location>
</feature>
<dbReference type="Proteomes" id="UP000694851">
    <property type="component" value="Unplaced"/>
</dbReference>
<dbReference type="GeneID" id="109374392"/>
<feature type="compositionally biased region" description="Acidic residues" evidence="3">
    <location>
        <begin position="728"/>
        <end position="739"/>
    </location>
</feature>
<evidence type="ECO:0000313" key="5">
    <source>
        <dbReference type="Proteomes" id="UP000694851"/>
    </source>
</evidence>
<protein>
    <submittedName>
        <fullName evidence="6">Trichohyalin-like protein 1</fullName>
    </submittedName>
</protein>
<name>A0A8B7QA51_HIPAR</name>
<dbReference type="InterPro" id="IPR011992">
    <property type="entry name" value="EF-hand-dom_pair"/>
</dbReference>
<dbReference type="InterPro" id="IPR034325">
    <property type="entry name" value="S-100_dom"/>
</dbReference>
<reference evidence="6" key="1">
    <citation type="submission" date="2025-08" db="UniProtKB">
        <authorList>
            <consortium name="RefSeq"/>
        </authorList>
    </citation>
    <scope>IDENTIFICATION</scope>
    <source>
        <tissue evidence="6">Muscle</tissue>
    </source>
</reference>
<dbReference type="Gene3D" id="1.10.238.10">
    <property type="entry name" value="EF-hand"/>
    <property type="match status" value="1"/>
</dbReference>
<dbReference type="InterPro" id="IPR002048">
    <property type="entry name" value="EF_hand_dom"/>
</dbReference>
<organism evidence="5 6">
    <name type="scientific">Hipposideros armiger</name>
    <name type="common">Great Himalayan leaf-nosed bat</name>
    <dbReference type="NCBI Taxonomy" id="186990"/>
    <lineage>
        <taxon>Eukaryota</taxon>
        <taxon>Metazoa</taxon>
        <taxon>Chordata</taxon>
        <taxon>Craniata</taxon>
        <taxon>Vertebrata</taxon>
        <taxon>Euteleostomi</taxon>
        <taxon>Mammalia</taxon>
        <taxon>Eutheria</taxon>
        <taxon>Laurasiatheria</taxon>
        <taxon>Chiroptera</taxon>
        <taxon>Yinpterochiroptera</taxon>
        <taxon>Rhinolophoidea</taxon>
        <taxon>Hipposideridae</taxon>
        <taxon>Hipposideros</taxon>
    </lineage>
</organism>
<dbReference type="AlphaFoldDB" id="A0A8B7QA51"/>
<evidence type="ECO:0000259" key="4">
    <source>
        <dbReference type="PROSITE" id="PS50222"/>
    </source>
</evidence>
<dbReference type="KEGG" id="hai:109374392"/>
<dbReference type="SUPFAM" id="SSF47473">
    <property type="entry name" value="EF-hand"/>
    <property type="match status" value="1"/>
</dbReference>
<feature type="compositionally biased region" description="Polar residues" evidence="3">
    <location>
        <begin position="552"/>
        <end position="567"/>
    </location>
</feature>
<feature type="compositionally biased region" description="Basic and acidic residues" evidence="3">
    <location>
        <begin position="503"/>
        <end position="521"/>
    </location>
</feature>
<keyword evidence="5" id="KW-1185">Reference proteome</keyword>
<dbReference type="InterPro" id="IPR013787">
    <property type="entry name" value="S100_Ca-bd_sub"/>
</dbReference>
<dbReference type="OrthoDB" id="9450604at2759"/>
<dbReference type="Pfam" id="PF01023">
    <property type="entry name" value="S_100"/>
    <property type="match status" value="1"/>
</dbReference>
<dbReference type="GO" id="GO:0046914">
    <property type="term" value="F:transition metal ion binding"/>
    <property type="evidence" value="ECO:0007669"/>
    <property type="project" value="InterPro"/>
</dbReference>
<dbReference type="PROSITE" id="PS50222">
    <property type="entry name" value="EF_HAND_2"/>
    <property type="match status" value="1"/>
</dbReference>
<feature type="compositionally biased region" description="Basic and acidic residues" evidence="3">
    <location>
        <begin position="264"/>
        <end position="280"/>
    </location>
</feature>
<dbReference type="RefSeq" id="XP_019484498.1">
    <property type="nucleotide sequence ID" value="XM_019628953.1"/>
</dbReference>
<dbReference type="PROSITE" id="PS00018">
    <property type="entry name" value="EF_HAND_1"/>
    <property type="match status" value="1"/>
</dbReference>
<keyword evidence="1" id="KW-0479">Metal-binding</keyword>
<dbReference type="PANTHER" id="PTHR47612">
    <property type="entry name" value="TRICHOHYALIN-LIKE PROTEIN 1"/>
    <property type="match status" value="1"/>
</dbReference>
<dbReference type="CTD" id="126637"/>
<feature type="compositionally biased region" description="Polar residues" evidence="3">
    <location>
        <begin position="253"/>
        <end position="263"/>
    </location>
</feature>
<sequence>MPRLLRDVLCVIETFHKYARENGEEATLTGRELKRLIQGEFGGVLQPRVIHAVERNLTLLDIDSDGTIGFDEFVLAIFNLLDLCYLDIQSLLNSEPGQVSEPEEKPDDVDLQATGRTGQWTEGPPRAQDAVVLPSGTASSAQLSAEERGYNRVDPQGDIKTHKLPGEASGHSDPENQPLGGAEQSQEVTQDVPAIGDKGAQIETNKPKAGSEQTGSPTKGDGQDEEAPRKGDEPAQEQSAAETRDQFGEQDGNLGTQSSPSEETTQRPPDKQEVVAERGVLEISNTQEQPPPSSVRADMPARAAAWKPLQTQKSPDPEDEGRTAKTREPGKDADRTLPETKNPAELEDDGRMSETHEPPAQEKEHETKDRSMQGDSRNVSETTDVQTEQKDGGGPEARGTEGQEESERKTQLPALEDKAQGGKSQELQEPSKERDAKEGPKTQELSAKGGDQNHAETGAIAAGDEAGQAEEGTAEAPVGSSNAPAAEGTPGARERQWQMAPGENKRVPKTHDKSVKEDDGHQGGPPEPRVTQSDKGSPETCNCLTPEDGDNSSETSDLPVQGDSQHQGDPLGESMQGSHSKNPDAQKQVALGEATRTQEAVVPTVAGGQDEPPVEDPDGEAPKSRGSGTRGPGPAVEPTAHPEAQESTVRGENRKSPETETPGAVSADFTDQLLLMQLPRKEDSKTELKIQRPGTKEEEDGAPKAQEAPVKSLDEDNPASPKTHLETEDPATLEEEDESPQGLAGEGDDQQNPAKGGPYSSVPPSALEERTQKDQEPRCAESGTFPSSLLYEYLQETLRQRTDRTAGQRQTQGQTARASSPELHKDQLATDLSGRPVSFDDC</sequence>
<feature type="region of interest" description="Disordered" evidence="3">
    <location>
        <begin position="96"/>
        <end position="842"/>
    </location>
</feature>
<proteinExistence type="predicted"/>
<feature type="compositionally biased region" description="Basic and acidic residues" evidence="3">
    <location>
        <begin position="649"/>
        <end position="658"/>
    </location>
</feature>
<feature type="compositionally biased region" description="Polar residues" evidence="3">
    <location>
        <begin position="575"/>
        <end position="585"/>
    </location>
</feature>